<comment type="caution">
    <text evidence="1">The sequence shown here is derived from an EMBL/GenBank/DDBJ whole genome shotgun (WGS) entry which is preliminary data.</text>
</comment>
<dbReference type="STRING" id="858640.A3K86_06000"/>
<proteinExistence type="predicted"/>
<gene>
    <name evidence="1" type="ORF">A3K86_06000</name>
</gene>
<dbReference type="OrthoDB" id="9780310at2"/>
<dbReference type="InterPro" id="IPR002763">
    <property type="entry name" value="DUF72"/>
</dbReference>
<dbReference type="RefSeq" id="WP_068329091.1">
    <property type="nucleotide sequence ID" value="NZ_LVHF01000012.1"/>
</dbReference>
<dbReference type="Pfam" id="PF01904">
    <property type="entry name" value="DUF72"/>
    <property type="match status" value="1"/>
</dbReference>
<keyword evidence="2" id="KW-1185">Reference proteome</keyword>
<evidence type="ECO:0000313" key="1">
    <source>
        <dbReference type="EMBL" id="OAN18440.1"/>
    </source>
</evidence>
<dbReference type="Gene3D" id="3.20.20.410">
    <property type="entry name" value="Protein of unknown function UPF0759"/>
    <property type="match status" value="1"/>
</dbReference>
<evidence type="ECO:0000313" key="2">
    <source>
        <dbReference type="Proteomes" id="UP000078503"/>
    </source>
</evidence>
<name>A0A178KML9_9GAMM</name>
<dbReference type="PANTHER" id="PTHR30348:SF9">
    <property type="entry name" value="UPF0759 PROTEIN YECE"/>
    <property type="match status" value="1"/>
</dbReference>
<dbReference type="EMBL" id="LVHF01000012">
    <property type="protein sequence ID" value="OAN18440.1"/>
    <property type="molecule type" value="Genomic_DNA"/>
</dbReference>
<dbReference type="InterPro" id="IPR036520">
    <property type="entry name" value="UPF0759_sf"/>
</dbReference>
<dbReference type="PANTHER" id="PTHR30348">
    <property type="entry name" value="UNCHARACTERIZED PROTEIN YECE"/>
    <property type="match status" value="1"/>
</dbReference>
<dbReference type="AlphaFoldDB" id="A0A178KML9"/>
<dbReference type="Proteomes" id="UP000078503">
    <property type="component" value="Unassembled WGS sequence"/>
</dbReference>
<organism evidence="1 2">
    <name type="scientific">Photobacterium jeanii</name>
    <dbReference type="NCBI Taxonomy" id="858640"/>
    <lineage>
        <taxon>Bacteria</taxon>
        <taxon>Pseudomonadati</taxon>
        <taxon>Pseudomonadota</taxon>
        <taxon>Gammaproteobacteria</taxon>
        <taxon>Vibrionales</taxon>
        <taxon>Vibrionaceae</taxon>
        <taxon>Photobacterium</taxon>
    </lineage>
</organism>
<evidence type="ECO:0008006" key="3">
    <source>
        <dbReference type="Google" id="ProtNLM"/>
    </source>
</evidence>
<protein>
    <recommendedName>
        <fullName evidence="3">DUF72 domain-containing protein</fullName>
    </recommendedName>
</protein>
<accession>A0A178KML9</accession>
<dbReference type="SUPFAM" id="SSF117396">
    <property type="entry name" value="TM1631-like"/>
    <property type="match status" value="1"/>
</dbReference>
<sequence>MSANTSTPTLPLRLGLAMWSHNHWQQSLYGKGCKNGDRLARYADVFSTVEGNTTFYATPAATTVKKWHDATSDDFRFTFKLPSAITHQQQLQHCDQLVSDFFAVMSPLINKVGLWKIQLPAHFGPQHLTQLDSFLTRLPKQLPVGVEVRHLAFFNKGEEERALNQLLIKHDANRIIMDSRPVFAAPPTTEAVIDAHQKKPKVPVHAIATSQHPMIRFIGHPDDLSNDAFFNNWLARLTVWLKENKQPYLFIHTPDNNHAPELAVRLYKKLQQQLTSQANDCANLALPNINLPQAEPNPQFQLL</sequence>
<reference evidence="1 2" key="1">
    <citation type="submission" date="2016-03" db="EMBL/GenBank/DDBJ databases">
        <title>Photobacterium proteolyticum sp. nov. a protease producing bacterium isolated from ocean sediments of Laizhou Bay.</title>
        <authorList>
            <person name="Li Y."/>
        </authorList>
    </citation>
    <scope>NUCLEOTIDE SEQUENCE [LARGE SCALE GENOMIC DNA]</scope>
    <source>
        <strain evidence="1 2">R-40508</strain>
    </source>
</reference>